<reference evidence="2 3" key="1">
    <citation type="submission" date="2018-04" db="EMBL/GenBank/DDBJ databases">
        <title>Chitinophaga fuyangensis sp. nov., isolated from soil in a chemical factory.</title>
        <authorList>
            <person name="Chen K."/>
        </authorList>
    </citation>
    <scope>NUCLEOTIDE SEQUENCE [LARGE SCALE GENOMIC DNA]</scope>
    <source>
        <strain evidence="2 3">LY-1</strain>
    </source>
</reference>
<dbReference type="Pfam" id="PF09250">
    <property type="entry name" value="Prim-Pol"/>
    <property type="match status" value="1"/>
</dbReference>
<dbReference type="RefSeq" id="WP_108689429.1">
    <property type="nucleotide sequence ID" value="NZ_QCYK01000004.1"/>
</dbReference>
<dbReference type="InterPro" id="IPR015330">
    <property type="entry name" value="DNA_primase/pol_bifunc_N"/>
</dbReference>
<protein>
    <recommendedName>
        <fullName evidence="1">DNA primase/polymerase bifunctional N-terminal domain-containing protein</fullName>
    </recommendedName>
</protein>
<accession>A0A2T7BBL8</accession>
<dbReference type="SMART" id="SM00943">
    <property type="entry name" value="Prim-Pol"/>
    <property type="match status" value="1"/>
</dbReference>
<evidence type="ECO:0000259" key="1">
    <source>
        <dbReference type="SMART" id="SM00943"/>
    </source>
</evidence>
<sequence>MSNLLAAAKKYITLGFSVIATDANKRSIFKWTHYQKEKITQDALATMFASHKTAGIAIICGAISGNLEVVDVDCKYDLSGRLFEEFMQAIVDALPDLAHRLVIATTKSGGYHIMYRCSALQGNLKLARRGATDEELIQEPHDKVRVLIETRGEGGYVIAAPTDGYAYSQNTIRDLPEITSEQRETIFEIARSFNQLMEPVSHQHKFVEQKTYSKSPFRDYNERGDVVGLLQAHGWQVVRTTERQTIFKRPGNSTSKTSGDYDHDKGFFAVFTTSSIFEPMKGYRPCAVYAMLECNGDYKEAAKKLLAMGYGEPYKPVAKAVKKFIKKNKQLGITNEDLQVGLSKTFNISFQDAGEDILAYEAEEQAAAGEFWHWNSIDEKLSIIYIRFVKFLQQQGFGLYFYDKSSPIFKIIHNDANRLEEATSEKIKKFIQHYLEGYDFDGLEYTQEQLLEIIYKSEKLFGEKLFEFLQPVTLDFLRDTKDTCYFPFRNGIVEITQGEFKLRSYGEMNKVIWKSDIINHHIDIDLSDDFECEFSDFIGKVCGNDQDRILNACSILGYMLHKYKHPAFPHAVVFGEETEDESKGGGTGKGILVRALTEMMSAEIIDGKNFKIDKSFAFQRVGLDTKLIVIQDIEKNFDFKKFYSIITEGITIEKKNKDELYIPYEDSPKLSITTNYTINDEGNHAKRRLKIMEFSGYFHPGHSPQDEYGHLLFNDWDSDEWNRFYNFMFYCVRLYLMKGIIDLDQGGKYRRKKIKGQFGEEFMEWFDDYSSNGCANWNEFSAKYNDFLGSNDLDKKDYSIKRFKKGLQVAADNFSFKLEQRRNRQNNNRYELRLIKTT</sequence>
<dbReference type="Gene3D" id="3.30.720.160">
    <property type="entry name" value="Bifunctional DNA primase/polymerase, N-terminal"/>
    <property type="match status" value="1"/>
</dbReference>
<dbReference type="CDD" id="cd04859">
    <property type="entry name" value="Prim_Pol"/>
    <property type="match status" value="1"/>
</dbReference>
<organism evidence="2 3">
    <name type="scientific">Chitinophaga parva</name>
    <dbReference type="NCBI Taxonomy" id="2169414"/>
    <lineage>
        <taxon>Bacteria</taxon>
        <taxon>Pseudomonadati</taxon>
        <taxon>Bacteroidota</taxon>
        <taxon>Chitinophagia</taxon>
        <taxon>Chitinophagales</taxon>
        <taxon>Chitinophagaceae</taxon>
        <taxon>Chitinophaga</taxon>
    </lineage>
</organism>
<dbReference type="InterPro" id="IPR027417">
    <property type="entry name" value="P-loop_NTPase"/>
</dbReference>
<evidence type="ECO:0000313" key="2">
    <source>
        <dbReference type="EMBL" id="PUZ21780.1"/>
    </source>
</evidence>
<dbReference type="AlphaFoldDB" id="A0A2T7BBL8"/>
<dbReference type="EMBL" id="QCYK01000004">
    <property type="protein sequence ID" value="PUZ21780.1"/>
    <property type="molecule type" value="Genomic_DNA"/>
</dbReference>
<dbReference type="InterPro" id="IPR045455">
    <property type="entry name" value="NrS-1_pol-like_helicase"/>
</dbReference>
<proteinExistence type="predicted"/>
<gene>
    <name evidence="2" type="ORF">DCC81_24645</name>
</gene>
<dbReference type="Gene3D" id="3.40.50.300">
    <property type="entry name" value="P-loop containing nucleotide triphosphate hydrolases"/>
    <property type="match status" value="1"/>
</dbReference>
<feature type="domain" description="DNA primase/polymerase bifunctional N-terminal" evidence="1">
    <location>
        <begin position="8"/>
        <end position="179"/>
    </location>
</feature>
<dbReference type="Pfam" id="PF19263">
    <property type="entry name" value="DUF5906"/>
    <property type="match status" value="1"/>
</dbReference>
<keyword evidence="3" id="KW-1185">Reference proteome</keyword>
<dbReference type="Proteomes" id="UP000244450">
    <property type="component" value="Unassembled WGS sequence"/>
</dbReference>
<evidence type="ECO:0000313" key="3">
    <source>
        <dbReference type="Proteomes" id="UP000244450"/>
    </source>
</evidence>
<name>A0A2T7BBL8_9BACT</name>
<comment type="caution">
    <text evidence="2">The sequence shown here is derived from an EMBL/GenBank/DDBJ whole genome shotgun (WGS) entry which is preliminary data.</text>
</comment>
<dbReference type="SUPFAM" id="SSF56747">
    <property type="entry name" value="Prim-pol domain"/>
    <property type="match status" value="1"/>
</dbReference>
<dbReference type="OrthoDB" id="611079at2"/>